<name>A0A412RQW8_9FIRM</name>
<dbReference type="RefSeq" id="WP_117993651.1">
    <property type="nucleotide sequence ID" value="NZ_QRXR01000008.1"/>
</dbReference>
<sequence>MKRKTYNNVIKACKMIMKKGYEQKEAQEMALQIFKNMEQLKNGMSAEWFIEKIAPKNYFMEA</sequence>
<comment type="caution">
    <text evidence="1">The sequence shown here is derived from an EMBL/GenBank/DDBJ whole genome shotgun (WGS) entry which is preliminary data.</text>
</comment>
<dbReference type="AlphaFoldDB" id="A0A412RQW8"/>
<reference evidence="1 2" key="1">
    <citation type="submission" date="2018-08" db="EMBL/GenBank/DDBJ databases">
        <title>A genome reference for cultivated species of the human gut microbiota.</title>
        <authorList>
            <person name="Zou Y."/>
            <person name="Xue W."/>
            <person name="Luo G."/>
        </authorList>
    </citation>
    <scope>NUCLEOTIDE SEQUENCE [LARGE SCALE GENOMIC DNA]</scope>
    <source>
        <strain evidence="1 2">AF17-27</strain>
    </source>
</reference>
<proteinExistence type="predicted"/>
<organism evidence="1 2">
    <name type="scientific">Agathobacter rectalis</name>
    <dbReference type="NCBI Taxonomy" id="39491"/>
    <lineage>
        <taxon>Bacteria</taxon>
        <taxon>Bacillati</taxon>
        <taxon>Bacillota</taxon>
        <taxon>Clostridia</taxon>
        <taxon>Lachnospirales</taxon>
        <taxon>Lachnospiraceae</taxon>
        <taxon>Agathobacter</taxon>
    </lineage>
</organism>
<protein>
    <submittedName>
        <fullName evidence="1">Uncharacterized protein</fullName>
    </submittedName>
</protein>
<dbReference type="EMBL" id="QRXR01000008">
    <property type="protein sequence ID" value="RGU26149.1"/>
    <property type="molecule type" value="Genomic_DNA"/>
</dbReference>
<evidence type="ECO:0000313" key="1">
    <source>
        <dbReference type="EMBL" id="RGU26149.1"/>
    </source>
</evidence>
<evidence type="ECO:0000313" key="2">
    <source>
        <dbReference type="Proteomes" id="UP000283765"/>
    </source>
</evidence>
<dbReference type="Proteomes" id="UP000283765">
    <property type="component" value="Unassembled WGS sequence"/>
</dbReference>
<gene>
    <name evidence="1" type="ORF">DWW89_06835</name>
</gene>
<accession>A0A412RQW8</accession>